<dbReference type="InterPro" id="IPR050915">
    <property type="entry name" value="MAP_kinase_kinase"/>
</dbReference>
<evidence type="ECO:0000256" key="3">
    <source>
        <dbReference type="ARBA" id="ARBA00022741"/>
    </source>
</evidence>
<dbReference type="InterPro" id="IPR011009">
    <property type="entry name" value="Kinase-like_dom_sf"/>
</dbReference>
<dbReference type="PROSITE" id="PS50011">
    <property type="entry name" value="PROTEIN_KINASE_DOM"/>
    <property type="match status" value="1"/>
</dbReference>
<comment type="similarity">
    <text evidence="6">Belongs to the protein kinase superfamily. STE Ser/Thr protein kinase family. MAP kinase kinase subfamily.</text>
</comment>
<keyword evidence="5 7" id="KW-0067">ATP-binding</keyword>
<protein>
    <submittedName>
        <fullName evidence="10">MAP kinase kinase (MEK)</fullName>
        <ecNumber evidence="10">2.7.12.2</ecNumber>
    </submittedName>
</protein>
<evidence type="ECO:0000256" key="5">
    <source>
        <dbReference type="ARBA" id="ARBA00022840"/>
    </source>
</evidence>
<dbReference type="PANTHER" id="PTHR47448:SF1">
    <property type="entry name" value="SERINE_THREONINE-PROTEIN KINASE STE7 HOMOLOG"/>
    <property type="match status" value="1"/>
</dbReference>
<dbReference type="PANTHER" id="PTHR47448">
    <property type="entry name" value="DUAL SPECIFICITY MITOGEN-ACTIVATED PROTEIN KINASE KINASE DSOR1-LIKE PROTEIN"/>
    <property type="match status" value="1"/>
</dbReference>
<gene>
    <name evidence="10" type="primary">STE7_1</name>
    <name evidence="10" type="ORF">K7432_003412</name>
</gene>
<feature type="domain" description="Protein kinase" evidence="9">
    <location>
        <begin position="72"/>
        <end position="329"/>
    </location>
</feature>
<keyword evidence="2 10" id="KW-0808">Transferase</keyword>
<dbReference type="PROSITE" id="PS00108">
    <property type="entry name" value="PROTEIN_KINASE_ST"/>
    <property type="match status" value="1"/>
</dbReference>
<evidence type="ECO:0000256" key="7">
    <source>
        <dbReference type="PROSITE-ProRule" id="PRU10141"/>
    </source>
</evidence>
<dbReference type="GO" id="GO:0004708">
    <property type="term" value="F:MAP kinase kinase activity"/>
    <property type="evidence" value="ECO:0007669"/>
    <property type="project" value="UniProtKB-EC"/>
</dbReference>
<dbReference type="SMART" id="SM00220">
    <property type="entry name" value="S_TKc"/>
    <property type="match status" value="1"/>
</dbReference>
<dbReference type="Gene3D" id="1.10.510.10">
    <property type="entry name" value="Transferase(Phosphotransferase) domain 1"/>
    <property type="match status" value="1"/>
</dbReference>
<evidence type="ECO:0000313" key="10">
    <source>
        <dbReference type="EMBL" id="KAK9767059.1"/>
    </source>
</evidence>
<keyword evidence="1 8" id="KW-0723">Serine/threonine-protein kinase</keyword>
<evidence type="ECO:0000313" key="11">
    <source>
        <dbReference type="Proteomes" id="UP001479436"/>
    </source>
</evidence>
<dbReference type="EC" id="2.7.12.2" evidence="10"/>
<sequence length="348" mass="38986">MCAFATPRNIRKKRNFKNLELTNSPVVHGTITQQGNRYSADMSGIGSGVLYDQLSNLEVGLEFKLDLRREDLQTIHELGSGNGGTVSKVLHVPTKTIMARKIVHVEAKAAVRKQIIRELQIMHDCNSPHIVSFYGAFMHENDMKFSICMEYMDMGSLDYLYKKTGPIPEPVLGKITHAVLDGLTYLYDNHRIIHRDVKPSNILINSAGLVKICDFGVSGILVDSIAKTFVGTSQYMSPERISGATYTVKSDVWSLGISLLELALGRFPFPQEGKPLSVFELLEFIVHEEMPSLPAGQFPSDFDHLIQICLVKDPAKRPTPKELMSHPYVLRTQNEKIDIEKWVQSIGS</sequence>
<evidence type="ECO:0000256" key="4">
    <source>
        <dbReference type="ARBA" id="ARBA00022777"/>
    </source>
</evidence>
<evidence type="ECO:0000256" key="8">
    <source>
        <dbReference type="RuleBase" id="RU000304"/>
    </source>
</evidence>
<dbReference type="Gene3D" id="3.30.200.20">
    <property type="entry name" value="Phosphorylase Kinase, domain 1"/>
    <property type="match status" value="1"/>
</dbReference>
<dbReference type="InterPro" id="IPR000719">
    <property type="entry name" value="Prot_kinase_dom"/>
</dbReference>
<dbReference type="InterPro" id="IPR008271">
    <property type="entry name" value="Ser/Thr_kinase_AS"/>
</dbReference>
<name>A0ABR2WZX7_9FUNG</name>
<dbReference type="Pfam" id="PF00069">
    <property type="entry name" value="Pkinase"/>
    <property type="match status" value="1"/>
</dbReference>
<dbReference type="InterPro" id="IPR017441">
    <property type="entry name" value="Protein_kinase_ATP_BS"/>
</dbReference>
<dbReference type="PROSITE" id="PS00107">
    <property type="entry name" value="PROTEIN_KINASE_ATP"/>
    <property type="match status" value="1"/>
</dbReference>
<comment type="caution">
    <text evidence="10">The sequence shown here is derived from an EMBL/GenBank/DDBJ whole genome shotgun (WGS) entry which is preliminary data.</text>
</comment>
<keyword evidence="11" id="KW-1185">Reference proteome</keyword>
<reference evidence="10 11" key="1">
    <citation type="submission" date="2023-04" db="EMBL/GenBank/DDBJ databases">
        <title>Genome of Basidiobolus ranarum AG-B5.</title>
        <authorList>
            <person name="Stajich J.E."/>
            <person name="Carter-House D."/>
            <person name="Gryganskyi A."/>
        </authorList>
    </citation>
    <scope>NUCLEOTIDE SEQUENCE [LARGE SCALE GENOMIC DNA]</scope>
    <source>
        <strain evidence="10 11">AG-B5</strain>
    </source>
</reference>
<evidence type="ECO:0000256" key="1">
    <source>
        <dbReference type="ARBA" id="ARBA00022527"/>
    </source>
</evidence>
<keyword evidence="4 10" id="KW-0418">Kinase</keyword>
<feature type="binding site" evidence="7">
    <location>
        <position position="101"/>
    </location>
    <ligand>
        <name>ATP</name>
        <dbReference type="ChEBI" id="CHEBI:30616"/>
    </ligand>
</feature>
<evidence type="ECO:0000256" key="2">
    <source>
        <dbReference type="ARBA" id="ARBA00022679"/>
    </source>
</evidence>
<accession>A0ABR2WZX7</accession>
<keyword evidence="3 7" id="KW-0547">Nucleotide-binding</keyword>
<organism evidence="10 11">
    <name type="scientific">Basidiobolus ranarum</name>
    <dbReference type="NCBI Taxonomy" id="34480"/>
    <lineage>
        <taxon>Eukaryota</taxon>
        <taxon>Fungi</taxon>
        <taxon>Fungi incertae sedis</taxon>
        <taxon>Zoopagomycota</taxon>
        <taxon>Entomophthoromycotina</taxon>
        <taxon>Basidiobolomycetes</taxon>
        <taxon>Basidiobolales</taxon>
        <taxon>Basidiobolaceae</taxon>
        <taxon>Basidiobolus</taxon>
    </lineage>
</organism>
<evidence type="ECO:0000259" key="9">
    <source>
        <dbReference type="PROSITE" id="PS50011"/>
    </source>
</evidence>
<evidence type="ECO:0000256" key="6">
    <source>
        <dbReference type="ARBA" id="ARBA00038035"/>
    </source>
</evidence>
<dbReference type="EMBL" id="JASJQH010000104">
    <property type="protein sequence ID" value="KAK9767059.1"/>
    <property type="molecule type" value="Genomic_DNA"/>
</dbReference>
<proteinExistence type="inferred from homology"/>
<dbReference type="SUPFAM" id="SSF56112">
    <property type="entry name" value="Protein kinase-like (PK-like)"/>
    <property type="match status" value="1"/>
</dbReference>
<dbReference type="Proteomes" id="UP001479436">
    <property type="component" value="Unassembled WGS sequence"/>
</dbReference>